<protein>
    <recommendedName>
        <fullName evidence="4">non-specific protein-tyrosine kinase</fullName>
        <ecNumber evidence="4">2.7.10.2</ecNumber>
    </recommendedName>
</protein>
<keyword evidence="12 17" id="KW-0472">Membrane</keyword>
<name>A0A3S1C4K5_9CYAN</name>
<comment type="catalytic activity">
    <reaction evidence="14">
        <text>L-tyrosyl-[protein] + ATP = O-phospho-L-tyrosyl-[protein] + ADP + H(+)</text>
        <dbReference type="Rhea" id="RHEA:10596"/>
        <dbReference type="Rhea" id="RHEA-COMP:10136"/>
        <dbReference type="Rhea" id="RHEA-COMP:20101"/>
        <dbReference type="ChEBI" id="CHEBI:15378"/>
        <dbReference type="ChEBI" id="CHEBI:30616"/>
        <dbReference type="ChEBI" id="CHEBI:46858"/>
        <dbReference type="ChEBI" id="CHEBI:61978"/>
        <dbReference type="ChEBI" id="CHEBI:456216"/>
        <dbReference type="EC" id="2.7.10.2"/>
    </reaction>
</comment>
<keyword evidence="8" id="KW-0547">Nucleotide-binding</keyword>
<evidence type="ECO:0000256" key="5">
    <source>
        <dbReference type="ARBA" id="ARBA00022475"/>
    </source>
</evidence>
<keyword evidence="5" id="KW-1003">Cell membrane</keyword>
<evidence type="ECO:0000256" key="14">
    <source>
        <dbReference type="ARBA" id="ARBA00051245"/>
    </source>
</evidence>
<evidence type="ECO:0000313" key="21">
    <source>
        <dbReference type="Proteomes" id="UP000271624"/>
    </source>
</evidence>
<evidence type="ECO:0000256" key="7">
    <source>
        <dbReference type="ARBA" id="ARBA00022692"/>
    </source>
</evidence>
<feature type="coiled-coil region" evidence="15">
    <location>
        <begin position="370"/>
        <end position="397"/>
    </location>
</feature>
<keyword evidence="11 17" id="KW-1133">Transmembrane helix</keyword>
<keyword evidence="15" id="KW-0175">Coiled coil</keyword>
<dbReference type="PANTHER" id="PTHR32309:SF13">
    <property type="entry name" value="FERRIC ENTEROBACTIN TRANSPORT PROTEIN FEPE"/>
    <property type="match status" value="1"/>
</dbReference>
<keyword evidence="13" id="KW-0829">Tyrosine-protein kinase</keyword>
<dbReference type="InterPro" id="IPR033756">
    <property type="entry name" value="YlxH/NBP35"/>
</dbReference>
<dbReference type="InterPro" id="IPR027417">
    <property type="entry name" value="P-loop_NTPase"/>
</dbReference>
<keyword evidence="7 17" id="KW-0812">Transmembrane</keyword>
<dbReference type="Gene3D" id="3.40.50.300">
    <property type="entry name" value="P-loop containing nucleotide triphosphate hydrolases"/>
    <property type="match status" value="1"/>
</dbReference>
<feature type="domain" description="Tyrosine-protein kinase G-rich" evidence="19">
    <location>
        <begin position="374"/>
        <end position="451"/>
    </location>
</feature>
<evidence type="ECO:0000256" key="8">
    <source>
        <dbReference type="ARBA" id="ARBA00022741"/>
    </source>
</evidence>
<reference evidence="20" key="1">
    <citation type="submission" date="2018-12" db="EMBL/GenBank/DDBJ databases">
        <authorList>
            <person name="Will S."/>
            <person name="Neumann-Schaal M."/>
            <person name="Henke P."/>
        </authorList>
    </citation>
    <scope>NUCLEOTIDE SEQUENCE</scope>
    <source>
        <strain evidence="20">PCC 7102</strain>
    </source>
</reference>
<dbReference type="InterPro" id="IPR032807">
    <property type="entry name" value="GNVR"/>
</dbReference>
<dbReference type="RefSeq" id="WP_170213650.1">
    <property type="nucleotide sequence ID" value="NZ_RSCL01000043.1"/>
</dbReference>
<dbReference type="GO" id="GO:0005524">
    <property type="term" value="F:ATP binding"/>
    <property type="evidence" value="ECO:0007669"/>
    <property type="project" value="UniProtKB-KW"/>
</dbReference>
<evidence type="ECO:0000256" key="11">
    <source>
        <dbReference type="ARBA" id="ARBA00022989"/>
    </source>
</evidence>
<evidence type="ECO:0000256" key="15">
    <source>
        <dbReference type="SAM" id="Coils"/>
    </source>
</evidence>
<evidence type="ECO:0000256" key="9">
    <source>
        <dbReference type="ARBA" id="ARBA00022777"/>
    </source>
</evidence>
<evidence type="ECO:0000256" key="17">
    <source>
        <dbReference type="SAM" id="Phobius"/>
    </source>
</evidence>
<dbReference type="EMBL" id="RSCL01000043">
    <property type="protein sequence ID" value="RUS95237.1"/>
    <property type="molecule type" value="Genomic_DNA"/>
</dbReference>
<evidence type="ECO:0000256" key="2">
    <source>
        <dbReference type="ARBA" id="ARBA00006683"/>
    </source>
</evidence>
<feature type="region of interest" description="Disordered" evidence="16">
    <location>
        <begin position="716"/>
        <end position="735"/>
    </location>
</feature>
<dbReference type="AlphaFoldDB" id="A0A3S1C4K5"/>
<dbReference type="FunFam" id="3.40.50.300:FF:000527">
    <property type="entry name" value="Tyrosine-protein kinase etk"/>
    <property type="match status" value="1"/>
</dbReference>
<evidence type="ECO:0000256" key="4">
    <source>
        <dbReference type="ARBA" id="ARBA00011903"/>
    </source>
</evidence>
<gene>
    <name evidence="20" type="ORF">DSM106972_091140</name>
</gene>
<reference evidence="20" key="2">
    <citation type="journal article" date="2019" name="Genome Biol. Evol.">
        <title>Day and night: Metabolic profiles and evolutionary relationships of six axenic non-marine cyanobacteria.</title>
        <authorList>
            <person name="Will S.E."/>
            <person name="Henke P."/>
            <person name="Boedeker C."/>
            <person name="Huang S."/>
            <person name="Brinkmann H."/>
            <person name="Rohde M."/>
            <person name="Jarek M."/>
            <person name="Friedl T."/>
            <person name="Seufert S."/>
            <person name="Schumacher M."/>
            <person name="Overmann J."/>
            <person name="Neumann-Schaal M."/>
            <person name="Petersen J."/>
        </authorList>
    </citation>
    <scope>NUCLEOTIDE SEQUENCE [LARGE SCALE GENOMIC DNA]</scope>
    <source>
        <strain evidence="20">PCC 7102</strain>
    </source>
</reference>
<dbReference type="GO" id="GO:0004715">
    <property type="term" value="F:non-membrane spanning protein tyrosine kinase activity"/>
    <property type="evidence" value="ECO:0007669"/>
    <property type="project" value="UniProtKB-EC"/>
</dbReference>
<dbReference type="InterPro" id="IPR005702">
    <property type="entry name" value="Wzc-like_C"/>
</dbReference>
<comment type="similarity">
    <text evidence="2">Belongs to the CpsC/CapA family.</text>
</comment>
<dbReference type="Pfam" id="PF02706">
    <property type="entry name" value="Wzz"/>
    <property type="match status" value="1"/>
</dbReference>
<evidence type="ECO:0000256" key="13">
    <source>
        <dbReference type="ARBA" id="ARBA00023137"/>
    </source>
</evidence>
<dbReference type="PANTHER" id="PTHR32309">
    <property type="entry name" value="TYROSINE-PROTEIN KINASE"/>
    <property type="match status" value="1"/>
</dbReference>
<sequence length="735" mass="80018">MPSNQEDQNEVDFQQYLRILKRRWLVTAGVMGSVFGLTALVTFSQKPVYESQGKLLIKNNGASSLTGLSEKVGALSALTNTSSPLDTEAEVIRSNPLVKKTISELELKDKKGKPLKVEPFLKLLKVKSVKGTDVLEMTYRDTDPKVAADVINTLVKYYIENNIRVNRLDATSAREFLSKQLPNIEGRVIAAEAGLRKFKDENKVVSLPEEAKYGVEALKDLSGDITKAQALLSDASSRSVALQKELELTTQQAVELANLNQSTGVQQVLAEYQKAQDELAVLQTRFTAEHPKVRDSEAKVQALREQLEKRVGKIVDTKQPVSEKNLQIGQLKQTLTLDLVKSEVDRLAVNNQVQVLQTAYLNYQGRLTAIPRLEQQQRALERKLQVAQSTYQQVLKQLQEVEVVEQQKVGNARVVSAAEVPEIPVSPKIPLNLALGGVLGIILGVGAALVLEAMDKSLKSVEEAKRLLGYPLLGTIPQLGGSKGNGDDLPVLKDPYSPATSAFEMLVTNLSFTLSDQALRVIAVTSSVPGEGKSFVAANLAVAKVQMGYRVLLIDADMRRPRQHKVWEKANFMGLSEVLVGQAEYVAIAQEAIHNLDILTAGTIPPNPAALLDSQRMRALLEEASKDYDFVIVDTPPVTAVTDALIVSKLTNGILLVARPGVVQTDAANAAKMQLEQSGQQVLGMVANGVNASNVHGGYYHSKGYYGMKASEKAEQNGKVEAPLLRIGERPSGKG</sequence>
<accession>A0A3S1C4K5</accession>
<dbReference type="InterPro" id="IPR050445">
    <property type="entry name" value="Bact_polysacc_biosynth/exp"/>
</dbReference>
<keyword evidence="6" id="KW-0808">Transferase</keyword>
<evidence type="ECO:0000259" key="19">
    <source>
        <dbReference type="Pfam" id="PF13807"/>
    </source>
</evidence>
<evidence type="ECO:0000256" key="12">
    <source>
        <dbReference type="ARBA" id="ARBA00023136"/>
    </source>
</evidence>
<dbReference type="InterPro" id="IPR003856">
    <property type="entry name" value="LPS_length_determ_N"/>
</dbReference>
<evidence type="ECO:0000256" key="6">
    <source>
        <dbReference type="ARBA" id="ARBA00022679"/>
    </source>
</evidence>
<proteinExistence type="inferred from homology"/>
<evidence type="ECO:0000256" key="16">
    <source>
        <dbReference type="SAM" id="MobiDB-lite"/>
    </source>
</evidence>
<dbReference type="NCBIfam" id="TIGR01007">
    <property type="entry name" value="eps_fam"/>
    <property type="match status" value="1"/>
</dbReference>
<keyword evidence="10" id="KW-0067">ATP-binding</keyword>
<organism evidence="20 21">
    <name type="scientific">Dulcicalothrix desertica PCC 7102</name>
    <dbReference type="NCBI Taxonomy" id="232991"/>
    <lineage>
        <taxon>Bacteria</taxon>
        <taxon>Bacillati</taxon>
        <taxon>Cyanobacteriota</taxon>
        <taxon>Cyanophyceae</taxon>
        <taxon>Nostocales</taxon>
        <taxon>Calotrichaceae</taxon>
        <taxon>Dulcicalothrix</taxon>
    </lineage>
</organism>
<evidence type="ECO:0000256" key="1">
    <source>
        <dbReference type="ARBA" id="ARBA00004651"/>
    </source>
</evidence>
<evidence type="ECO:0000256" key="3">
    <source>
        <dbReference type="ARBA" id="ARBA00007316"/>
    </source>
</evidence>
<keyword evidence="21" id="KW-1185">Reference proteome</keyword>
<dbReference type="Proteomes" id="UP000271624">
    <property type="component" value="Unassembled WGS sequence"/>
</dbReference>
<dbReference type="Pfam" id="PF13807">
    <property type="entry name" value="GNVR"/>
    <property type="match status" value="1"/>
</dbReference>
<dbReference type="CDD" id="cd05387">
    <property type="entry name" value="BY-kinase"/>
    <property type="match status" value="1"/>
</dbReference>
<dbReference type="Pfam" id="PF10609">
    <property type="entry name" value="ParA"/>
    <property type="match status" value="1"/>
</dbReference>
<evidence type="ECO:0000259" key="18">
    <source>
        <dbReference type="Pfam" id="PF02706"/>
    </source>
</evidence>
<keyword evidence="9" id="KW-0418">Kinase</keyword>
<comment type="caution">
    <text evidence="20">The sequence shown here is derived from an EMBL/GenBank/DDBJ whole genome shotgun (WGS) entry which is preliminary data.</text>
</comment>
<evidence type="ECO:0000313" key="20">
    <source>
        <dbReference type="EMBL" id="RUS95237.1"/>
    </source>
</evidence>
<dbReference type="GO" id="GO:0042802">
    <property type="term" value="F:identical protein binding"/>
    <property type="evidence" value="ECO:0007669"/>
    <property type="project" value="UniProtKB-ARBA"/>
</dbReference>
<feature type="domain" description="Polysaccharide chain length determinant N-terminal" evidence="18">
    <location>
        <begin position="9"/>
        <end position="105"/>
    </location>
</feature>
<comment type="similarity">
    <text evidence="3">Belongs to the CpsD/CapB family.</text>
</comment>
<evidence type="ECO:0000256" key="10">
    <source>
        <dbReference type="ARBA" id="ARBA00022840"/>
    </source>
</evidence>
<dbReference type="EC" id="2.7.10.2" evidence="4"/>
<comment type="subcellular location">
    <subcellularLocation>
        <location evidence="1">Cell membrane</location>
        <topology evidence="1">Multi-pass membrane protein</topology>
    </subcellularLocation>
</comment>
<dbReference type="GO" id="GO:0005886">
    <property type="term" value="C:plasma membrane"/>
    <property type="evidence" value="ECO:0007669"/>
    <property type="project" value="UniProtKB-SubCell"/>
</dbReference>
<feature type="transmembrane region" description="Helical" evidence="17">
    <location>
        <begin position="24"/>
        <end position="43"/>
    </location>
</feature>
<dbReference type="SUPFAM" id="SSF52540">
    <property type="entry name" value="P-loop containing nucleoside triphosphate hydrolases"/>
    <property type="match status" value="1"/>
</dbReference>